<dbReference type="InterPro" id="IPR011029">
    <property type="entry name" value="DEATH-like_dom_sf"/>
</dbReference>
<gene>
    <name evidence="1" type="primary">PPUP9740</name>
</gene>
<proteinExistence type="predicted"/>
<dbReference type="EMBL" id="GBYX01477430">
    <property type="protein sequence ID" value="JAO04257.1"/>
    <property type="molecule type" value="Transcribed_RNA"/>
</dbReference>
<sequence length="125" mass="14829">MFHQVKQMESVIKMLLEEFDDLTLQDVKDIRNTLSWDLDDCPYLSIYWRLLAMNADLQETVLLLVQTFSQRPVDKMQELLSRMRRPDLEFALIKSTEKKSVVGKWKSAPIQKVRNNPDQRSKFII</sequence>
<dbReference type="Gene3D" id="1.10.533.10">
    <property type="entry name" value="Death Domain, Fas"/>
    <property type="match status" value="1"/>
</dbReference>
<dbReference type="AlphaFoldDB" id="A0A0S7EHA5"/>
<reference evidence="1" key="1">
    <citation type="submission" date="2014-12" db="EMBL/GenBank/DDBJ databases">
        <title>Parallel Evolution in Life History Adaptation Evident in the Tissue-Specific Poeciliopsis prolifica transcriptome.</title>
        <authorList>
            <person name="Jue N.K."/>
            <person name="Foley R.J."/>
            <person name="Obergfell C."/>
            <person name="Reznick D.N."/>
            <person name="O'Neill R.J."/>
            <person name="O'Neill M.J."/>
        </authorList>
    </citation>
    <scope>NUCLEOTIDE SEQUENCE</scope>
</reference>
<protein>
    <submittedName>
        <fullName evidence="1">PPUP9740</fullName>
    </submittedName>
</protein>
<accession>A0A0S7EHA5</accession>
<name>A0A0S7EHA5_9TELE</name>
<organism evidence="1">
    <name type="scientific">Poeciliopsis prolifica</name>
    <name type="common">blackstripe livebearer</name>
    <dbReference type="NCBI Taxonomy" id="188132"/>
    <lineage>
        <taxon>Eukaryota</taxon>
        <taxon>Metazoa</taxon>
        <taxon>Chordata</taxon>
        <taxon>Craniata</taxon>
        <taxon>Vertebrata</taxon>
        <taxon>Euteleostomi</taxon>
        <taxon>Actinopterygii</taxon>
        <taxon>Neopterygii</taxon>
        <taxon>Teleostei</taxon>
        <taxon>Neoteleostei</taxon>
        <taxon>Acanthomorphata</taxon>
        <taxon>Ovalentaria</taxon>
        <taxon>Atherinomorphae</taxon>
        <taxon>Cyprinodontiformes</taxon>
        <taxon>Poeciliidae</taxon>
        <taxon>Poeciliinae</taxon>
        <taxon>Poeciliopsis</taxon>
    </lineage>
</organism>
<evidence type="ECO:0000313" key="1">
    <source>
        <dbReference type="EMBL" id="JAO04257.1"/>
    </source>
</evidence>